<gene>
    <name evidence="3" type="ORF">SAMN05216386_2205</name>
</gene>
<reference evidence="4" key="1">
    <citation type="submission" date="2016-10" db="EMBL/GenBank/DDBJ databases">
        <authorList>
            <person name="Varghese N."/>
        </authorList>
    </citation>
    <scope>NUCLEOTIDE SEQUENCE [LARGE SCALE GENOMIC DNA]</scope>
    <source>
        <strain evidence="4">Nsp8</strain>
    </source>
</reference>
<evidence type="ECO:0000313" key="4">
    <source>
        <dbReference type="Proteomes" id="UP000183107"/>
    </source>
</evidence>
<dbReference type="SUPFAM" id="SSF54631">
    <property type="entry name" value="CBS-domain pair"/>
    <property type="match status" value="1"/>
</dbReference>
<proteinExistence type="predicted"/>
<keyword evidence="4" id="KW-1185">Reference proteome</keyword>
<feature type="domain" description="CBS" evidence="2">
    <location>
        <begin position="37"/>
        <end position="98"/>
    </location>
</feature>
<evidence type="ECO:0000256" key="1">
    <source>
        <dbReference type="PROSITE-ProRule" id="PRU00703"/>
    </source>
</evidence>
<keyword evidence="1" id="KW-0129">CBS domain</keyword>
<accession>A0A1I5D4Z8</accession>
<dbReference type="Gene3D" id="3.10.580.10">
    <property type="entry name" value="CBS-domain"/>
    <property type="match status" value="1"/>
</dbReference>
<evidence type="ECO:0000313" key="3">
    <source>
        <dbReference type="EMBL" id="SFN94217.1"/>
    </source>
</evidence>
<dbReference type="EMBL" id="FOVJ01000005">
    <property type="protein sequence ID" value="SFN94217.1"/>
    <property type="molecule type" value="Genomic_DNA"/>
</dbReference>
<dbReference type="OrthoDB" id="5295117at2"/>
<dbReference type="PROSITE" id="PS51371">
    <property type="entry name" value="CBS"/>
    <property type="match status" value="1"/>
</dbReference>
<dbReference type="InterPro" id="IPR000644">
    <property type="entry name" value="CBS_dom"/>
</dbReference>
<dbReference type="Proteomes" id="UP000183107">
    <property type="component" value="Unassembled WGS sequence"/>
</dbReference>
<organism evidence="3 4">
    <name type="scientific">Nitrosospira briensis</name>
    <dbReference type="NCBI Taxonomy" id="35799"/>
    <lineage>
        <taxon>Bacteria</taxon>
        <taxon>Pseudomonadati</taxon>
        <taxon>Pseudomonadota</taxon>
        <taxon>Betaproteobacteria</taxon>
        <taxon>Nitrosomonadales</taxon>
        <taxon>Nitrosomonadaceae</taxon>
        <taxon>Nitrosospira</taxon>
    </lineage>
</organism>
<protein>
    <submittedName>
        <fullName evidence="3">CBS domain-containing protein</fullName>
    </submittedName>
</protein>
<sequence>MPDYHLLPAQRLAGAVRVISPASPAPVNLTSPALDVMTDLRLINAAVIEPHKTMESANAYMMQRGVRSLFVLDGDKLLCGFITASDILGEKPLRFIQERCVKHNEILVSDIMTPLERLEALPVERVQHAHVGNVIATLLDAGRQHTLVIEQDVDRKPVVCGIFSLTQIEKQLGVTIQSTEVAKTFTEIEAALIA</sequence>
<dbReference type="InterPro" id="IPR046342">
    <property type="entry name" value="CBS_dom_sf"/>
</dbReference>
<dbReference type="Pfam" id="PF00571">
    <property type="entry name" value="CBS"/>
    <property type="match status" value="1"/>
</dbReference>
<name>A0A1I5D4Z8_9PROT</name>
<dbReference type="CDD" id="cd04640">
    <property type="entry name" value="CBS_pair_proteobact"/>
    <property type="match status" value="1"/>
</dbReference>
<dbReference type="AlphaFoldDB" id="A0A1I5D4Z8"/>
<evidence type="ECO:0000259" key="2">
    <source>
        <dbReference type="PROSITE" id="PS51371"/>
    </source>
</evidence>